<keyword evidence="7" id="KW-0496">Mitochondrion</keyword>
<proteinExistence type="inferred from homology"/>
<comment type="similarity">
    <text evidence="2">Belongs to the complex I NDUFA5 subunit family.</text>
</comment>
<evidence type="ECO:0000256" key="8">
    <source>
        <dbReference type="ARBA" id="ARBA00023136"/>
    </source>
</evidence>
<gene>
    <name evidence="9" type="ORF">C8F04DRAFT_951652</name>
</gene>
<sequence>MLRLTRPLYQAIRSSTGLTGLAVHPNPLPVLTAAYENTLTQLARIPETSVYRQATEALIQNKLSLVKAANEDIAVAEKALGEGVIEESLLIAVDELKLVGQMIEWKAWEPLAEKPAPGQWEYVS</sequence>
<evidence type="ECO:0000256" key="4">
    <source>
        <dbReference type="ARBA" id="ARBA00022660"/>
    </source>
</evidence>
<evidence type="ECO:0000313" key="9">
    <source>
        <dbReference type="EMBL" id="KAJ7038160.1"/>
    </source>
</evidence>
<evidence type="ECO:0000313" key="10">
    <source>
        <dbReference type="Proteomes" id="UP001218188"/>
    </source>
</evidence>
<dbReference type="GO" id="GO:0005743">
    <property type="term" value="C:mitochondrial inner membrane"/>
    <property type="evidence" value="ECO:0007669"/>
    <property type="project" value="UniProtKB-SubCell"/>
</dbReference>
<dbReference type="InterPro" id="IPR006806">
    <property type="entry name" value="NDUFA5"/>
</dbReference>
<dbReference type="PANTHER" id="PTHR12653">
    <property type="entry name" value="NADH-UBIQUINONE OXIDOREDUCTASE 13 KD-B SUBUNIT"/>
    <property type="match status" value="1"/>
</dbReference>
<dbReference type="PANTHER" id="PTHR12653:SF0">
    <property type="entry name" value="NADH DEHYDROGENASE [UBIQUINONE] 1 ALPHA SUBCOMPLEX SUBUNIT 5"/>
    <property type="match status" value="1"/>
</dbReference>
<evidence type="ECO:0000256" key="6">
    <source>
        <dbReference type="ARBA" id="ARBA00022982"/>
    </source>
</evidence>
<evidence type="ECO:0000256" key="1">
    <source>
        <dbReference type="ARBA" id="ARBA00004443"/>
    </source>
</evidence>
<dbReference type="EMBL" id="JARJCM010000033">
    <property type="protein sequence ID" value="KAJ7038160.1"/>
    <property type="molecule type" value="Genomic_DNA"/>
</dbReference>
<evidence type="ECO:0000256" key="2">
    <source>
        <dbReference type="ARBA" id="ARBA00010261"/>
    </source>
</evidence>
<keyword evidence="10" id="KW-1185">Reference proteome</keyword>
<keyword evidence="4" id="KW-0679">Respiratory chain</keyword>
<keyword evidence="6" id="KW-0249">Electron transport</keyword>
<dbReference type="GO" id="GO:0022904">
    <property type="term" value="P:respiratory electron transport chain"/>
    <property type="evidence" value="ECO:0007669"/>
    <property type="project" value="InterPro"/>
</dbReference>
<dbReference type="Proteomes" id="UP001218188">
    <property type="component" value="Unassembled WGS sequence"/>
</dbReference>
<accession>A0AAD6T2K1</accession>
<reference evidence="9" key="1">
    <citation type="submission" date="2023-03" db="EMBL/GenBank/DDBJ databases">
        <title>Massive genome expansion in bonnet fungi (Mycena s.s.) driven by repeated elements and novel gene families across ecological guilds.</title>
        <authorList>
            <consortium name="Lawrence Berkeley National Laboratory"/>
            <person name="Harder C.B."/>
            <person name="Miyauchi S."/>
            <person name="Viragh M."/>
            <person name="Kuo A."/>
            <person name="Thoen E."/>
            <person name="Andreopoulos B."/>
            <person name="Lu D."/>
            <person name="Skrede I."/>
            <person name="Drula E."/>
            <person name="Henrissat B."/>
            <person name="Morin E."/>
            <person name="Kohler A."/>
            <person name="Barry K."/>
            <person name="LaButti K."/>
            <person name="Morin E."/>
            <person name="Salamov A."/>
            <person name="Lipzen A."/>
            <person name="Mereny Z."/>
            <person name="Hegedus B."/>
            <person name="Baldrian P."/>
            <person name="Stursova M."/>
            <person name="Weitz H."/>
            <person name="Taylor A."/>
            <person name="Grigoriev I.V."/>
            <person name="Nagy L.G."/>
            <person name="Martin F."/>
            <person name="Kauserud H."/>
        </authorList>
    </citation>
    <scope>NUCLEOTIDE SEQUENCE</scope>
    <source>
        <strain evidence="9">CBHHK200</strain>
    </source>
</reference>
<comment type="subcellular location">
    <subcellularLocation>
        <location evidence="1">Mitochondrion inner membrane</location>
        <topology evidence="1">Peripheral membrane protein</topology>
        <orientation evidence="1">Matrix side</orientation>
    </subcellularLocation>
</comment>
<protein>
    <submittedName>
        <fullName evidence="9">ETC complex I subunit conserved region-domain-containing protein</fullName>
    </submittedName>
</protein>
<evidence type="ECO:0000256" key="7">
    <source>
        <dbReference type="ARBA" id="ARBA00023128"/>
    </source>
</evidence>
<keyword evidence="5" id="KW-0999">Mitochondrion inner membrane</keyword>
<dbReference type="AlphaFoldDB" id="A0AAD6T2K1"/>
<comment type="caution">
    <text evidence="9">The sequence shown here is derived from an EMBL/GenBank/DDBJ whole genome shotgun (WGS) entry which is preliminary data.</text>
</comment>
<evidence type="ECO:0000256" key="3">
    <source>
        <dbReference type="ARBA" id="ARBA00022448"/>
    </source>
</evidence>
<dbReference type="Pfam" id="PF04716">
    <property type="entry name" value="ETC_C1_NDUFA5"/>
    <property type="match status" value="1"/>
</dbReference>
<organism evidence="9 10">
    <name type="scientific">Mycena alexandri</name>
    <dbReference type="NCBI Taxonomy" id="1745969"/>
    <lineage>
        <taxon>Eukaryota</taxon>
        <taxon>Fungi</taxon>
        <taxon>Dikarya</taxon>
        <taxon>Basidiomycota</taxon>
        <taxon>Agaricomycotina</taxon>
        <taxon>Agaricomycetes</taxon>
        <taxon>Agaricomycetidae</taxon>
        <taxon>Agaricales</taxon>
        <taxon>Marasmiineae</taxon>
        <taxon>Mycenaceae</taxon>
        <taxon>Mycena</taxon>
    </lineage>
</organism>
<keyword evidence="8" id="KW-0472">Membrane</keyword>
<evidence type="ECO:0000256" key="5">
    <source>
        <dbReference type="ARBA" id="ARBA00022792"/>
    </source>
</evidence>
<name>A0AAD6T2K1_9AGAR</name>
<keyword evidence="3" id="KW-0813">Transport</keyword>